<dbReference type="OMA" id="PMERELV"/>
<gene>
    <name evidence="3" type="ORF">CAOG_002170</name>
</gene>
<evidence type="ECO:0000256" key="1">
    <source>
        <dbReference type="SAM" id="MobiDB-lite"/>
    </source>
</evidence>
<evidence type="ECO:0000259" key="2">
    <source>
        <dbReference type="PROSITE" id="PS51498"/>
    </source>
</evidence>
<feature type="region of interest" description="Disordered" evidence="1">
    <location>
        <begin position="731"/>
        <end position="771"/>
    </location>
</feature>
<name>A0A0D2VLF6_CAPO3</name>
<dbReference type="AlphaFoldDB" id="A0A0D2VLF6"/>
<feature type="region of interest" description="Disordered" evidence="1">
    <location>
        <begin position="1"/>
        <end position="26"/>
    </location>
</feature>
<evidence type="ECO:0000313" key="4">
    <source>
        <dbReference type="Proteomes" id="UP000008743"/>
    </source>
</evidence>
<evidence type="ECO:0000313" key="3">
    <source>
        <dbReference type="EMBL" id="KJE90947.1"/>
    </source>
</evidence>
<keyword evidence="4" id="KW-1185">Reference proteome</keyword>
<sequence length="950" mass="102793">MAAPVAAATPLGQQSAGAPPVSSAEQAAPTATASWFQREQTLKRTLLQMIVQDELNALLANPAAFLAAATATDAARQPVSAGTAAGTAAGTLDAQFFGLANQSASPAAPHPPNPSKPIPHSILAVARRKLLAIPHLSKHSTEFAEAFDAFVLALPQFIARHDSATSKSLSKRIVNWVVGNIAFSLPTTGERDHRLRTLDENPNAFVPTVSIPNPAAEIINTMSDLNTYPTVMTSSTGDLPLGPDHAFDMPLEHSQSASPGPGLPFPAPAIREELANAATFAQHEEEADLSEDCSAELQLDASSVNALADQLQASAVLRTQFLEMFNTLLLASDRKSGGSNAELTGLLDLLVASHSIQDLPPALRVFFDAQRDQLVARLMRLTKKQKRHMRIQHHLMPRRALLAVFSVASASTLFSTLKTILLTKTMGMNLLQRSVASAVDLAECNEAVRVAARQVDTLIAEKVRSFVRFRMPIGPLPYDFGCMQSFLQDPTLQPVLSKSLIDKYMSDQRCFFAYKLLCAEMQRSDRQAYIDMLGEDSFGNLVEHLLRFMQEIVGAVLNDSFSSLLSAAFDSWAELVTISQMKGLQPNELAQKYHVAMHRLHDGFFQALHRAVVFDRGVVSDLLTFLFDSWGSIGEALDVFALASSKLSEPDYAALWREVDFIADFRDKGKHAAKAAAKVAAAAGLPTGAIPHSTLSHAFSNETCQVSVIPLLLGDFRVAVLTRLGQSIESNSINHPNSSNASTSTSAHSPAPPSPKIITQQPGRPAFLSTSSSSSLLLEPSAEPVHEGGALTYVEVAYQGDSVDLMHQRGFRRLEVDINRDATLGITIHIWFKTTPFSARKGHPLLRVRPITALAVSTSDAEAARLHARGFILIKRALNKSIVSKRNVFLWYLRGEAGAAPIVDLAVSRGKDMDFSNQGFSRLPTDLNTSSSGKSIFLWTRHGVPPAVDQ</sequence>
<dbReference type="EMBL" id="KE346362">
    <property type="protein sequence ID" value="KJE90947.1"/>
    <property type="molecule type" value="Genomic_DNA"/>
</dbReference>
<accession>A0A0D2VLF6</accession>
<dbReference type="Proteomes" id="UP000008743">
    <property type="component" value="Unassembled WGS sequence"/>
</dbReference>
<dbReference type="PROSITE" id="PS51498">
    <property type="entry name" value="MABP"/>
    <property type="match status" value="1"/>
</dbReference>
<dbReference type="GO" id="GO:0005737">
    <property type="term" value="C:cytoplasm"/>
    <property type="evidence" value="ECO:0007669"/>
    <property type="project" value="UniProtKB-ARBA"/>
</dbReference>
<feature type="domain" description="MABP" evidence="2">
    <location>
        <begin position="848"/>
        <end position="950"/>
    </location>
</feature>
<reference evidence="4" key="1">
    <citation type="submission" date="2011-02" db="EMBL/GenBank/DDBJ databases">
        <title>The Genome Sequence of Capsaspora owczarzaki ATCC 30864.</title>
        <authorList>
            <person name="Russ C."/>
            <person name="Cuomo C."/>
            <person name="Burger G."/>
            <person name="Gray M.W."/>
            <person name="Holland P.W.H."/>
            <person name="King N."/>
            <person name="Lang F.B.F."/>
            <person name="Roger A.J."/>
            <person name="Ruiz-Trillo I."/>
            <person name="Young S.K."/>
            <person name="Zeng Q."/>
            <person name="Gargeya S."/>
            <person name="Alvarado L."/>
            <person name="Berlin A."/>
            <person name="Chapman S.B."/>
            <person name="Chen Z."/>
            <person name="Freedman E."/>
            <person name="Gellesch M."/>
            <person name="Goldberg J."/>
            <person name="Griggs A."/>
            <person name="Gujja S."/>
            <person name="Heilman E."/>
            <person name="Heiman D."/>
            <person name="Howarth C."/>
            <person name="Mehta T."/>
            <person name="Neiman D."/>
            <person name="Pearson M."/>
            <person name="Roberts A."/>
            <person name="Saif S."/>
            <person name="Shea T."/>
            <person name="Shenoy N."/>
            <person name="Sisk P."/>
            <person name="Stolte C."/>
            <person name="Sykes S."/>
            <person name="White J."/>
            <person name="Yandava C."/>
            <person name="Haas B."/>
            <person name="Nusbaum C."/>
            <person name="Birren B."/>
        </authorList>
    </citation>
    <scope>NUCLEOTIDE SEQUENCE</scope>
    <source>
        <strain evidence="4">ATCC 30864</strain>
    </source>
</reference>
<proteinExistence type="predicted"/>
<dbReference type="RefSeq" id="XP_004348920.1">
    <property type="nucleotide sequence ID" value="XM_004348870.2"/>
</dbReference>
<protein>
    <recommendedName>
        <fullName evidence="2">MABP domain-containing protein</fullName>
    </recommendedName>
</protein>
<dbReference type="eggNOG" id="ENOG502RY80">
    <property type="taxonomic scope" value="Eukaryota"/>
</dbReference>
<dbReference type="InterPro" id="IPR023341">
    <property type="entry name" value="MABP"/>
</dbReference>
<organism evidence="3 4">
    <name type="scientific">Capsaspora owczarzaki (strain ATCC 30864)</name>
    <dbReference type="NCBI Taxonomy" id="595528"/>
    <lineage>
        <taxon>Eukaryota</taxon>
        <taxon>Filasterea</taxon>
        <taxon>Capsaspora</taxon>
    </lineage>
</organism>
<dbReference type="InParanoid" id="A0A0D2VLF6"/>
<dbReference type="Gene3D" id="2.100.10.50">
    <property type="match status" value="2"/>
</dbReference>
<dbReference type="OrthoDB" id="783096at2759"/>
<feature type="compositionally biased region" description="Low complexity" evidence="1">
    <location>
        <begin position="734"/>
        <end position="749"/>
    </location>
</feature>